<dbReference type="Pfam" id="PF24850">
    <property type="entry name" value="CC_BshC"/>
    <property type="match status" value="1"/>
</dbReference>
<evidence type="ECO:0000313" key="6">
    <source>
        <dbReference type="Proteomes" id="UP001303701"/>
    </source>
</evidence>
<proteinExistence type="inferred from homology"/>
<dbReference type="GeneID" id="301126558"/>
<keyword evidence="1 2" id="KW-0436">Ligase</keyword>
<gene>
    <name evidence="2 5" type="primary">bshC</name>
    <name evidence="5" type="ORF">RI196_11260</name>
</gene>
<dbReference type="NCBIfam" id="TIGR03998">
    <property type="entry name" value="thiol_BshC"/>
    <property type="match status" value="1"/>
</dbReference>
<feature type="domain" description="Bacillithiol biosynthesis BshC N-terminal Rossmann-like" evidence="3">
    <location>
        <begin position="10"/>
        <end position="389"/>
    </location>
</feature>
<dbReference type="Proteomes" id="UP001303701">
    <property type="component" value="Chromosome"/>
</dbReference>
<feature type="domain" description="Bacillithiol biosynthesis BshC C-terminal coiled-coil" evidence="4">
    <location>
        <begin position="393"/>
        <end position="551"/>
    </location>
</feature>
<organism evidence="5 6">
    <name type="scientific">Aeribacillus composti</name>
    <dbReference type="NCBI Taxonomy" id="1868734"/>
    <lineage>
        <taxon>Bacteria</taxon>
        <taxon>Bacillati</taxon>
        <taxon>Bacillota</taxon>
        <taxon>Bacilli</taxon>
        <taxon>Bacillales</taxon>
        <taxon>Bacillaceae</taxon>
        <taxon>Aeribacillus</taxon>
    </lineage>
</organism>
<evidence type="ECO:0000259" key="3">
    <source>
        <dbReference type="Pfam" id="PF10079"/>
    </source>
</evidence>
<dbReference type="InterPro" id="IPR011199">
    <property type="entry name" value="Bacillithiol_biosynth_BshC"/>
</dbReference>
<dbReference type="InterPro" id="IPR055399">
    <property type="entry name" value="CC_BshC"/>
</dbReference>
<dbReference type="HAMAP" id="MF_01867">
    <property type="entry name" value="BshC"/>
    <property type="match status" value="1"/>
</dbReference>
<dbReference type="EC" id="6.-.-.-" evidence="2"/>
<dbReference type="PIRSF" id="PIRSF012535">
    <property type="entry name" value="UCP012535"/>
    <property type="match status" value="1"/>
</dbReference>
<comment type="similarity">
    <text evidence="2">Belongs to the BshC family.</text>
</comment>
<evidence type="ECO:0000256" key="1">
    <source>
        <dbReference type="ARBA" id="ARBA00022598"/>
    </source>
</evidence>
<dbReference type="Pfam" id="PF10079">
    <property type="entry name" value="Rossmann-like_BshC"/>
    <property type="match status" value="1"/>
</dbReference>
<protein>
    <recommendedName>
        <fullName evidence="2">Putative cysteine ligase BshC</fullName>
        <ecNumber evidence="2">6.-.-.-</ecNumber>
    </recommendedName>
</protein>
<keyword evidence="6" id="KW-1185">Reference proteome</keyword>
<dbReference type="EMBL" id="CP134501">
    <property type="protein sequence ID" value="WNF31875.1"/>
    <property type="molecule type" value="Genomic_DNA"/>
</dbReference>
<sequence>MNEERKLIDMEAFELFLPQSNPFVNNYINRRLEVEKYFDYDPFQEDVFQKRYDDILSRTYKRDELADVLIQYHKRLNATEQIMENILKLKNPNSVVVVGGQQAGLLTGPLYTIHKIISILALAKEQEKKLNIPVVPVFWIAGEDHDFDEINHLYVADRGRLKKKTIMQTQRKKTMISELSIDKNACRIWLEEVFAAFGETKYTKHLLASLYHELDQSATYVEFFERLLISMFGDEGIVLINSGSKELRELEKSYFEQMLMATDSIYHQVVKQQQILKEEGYPYQAITMRENCANLFYQIEDERYLLIEKEKNLFSIPEINWTSSLSDLLEEVRMNPWKFSNNVVTRPVMQEYLLPTLAFIAGPGEIAYWAELKGVFHLFSMNVPPVIPRIHLTILERNIESDLLELDLPLEEVLKQGVEPLKHRWFKQKEPFDVSAYVSKAKEEIEDIHRSLREKIEDFDQSLAPVLRKNAQFIEQQIDFVERIVQKKIHAKYEAELQKFRRIEYSLKPNNQWQERVWNIYYYLNKYGPNFVKDLQQLTYTFNGKHKIVKL</sequence>
<comment type="function">
    <text evidence="2">Involved in bacillithiol (BSH) biosynthesis. May catalyze the last step of the pathway, the addition of cysteine to glucosamine malate (GlcN-Mal) to generate BSH.</text>
</comment>
<evidence type="ECO:0000313" key="5">
    <source>
        <dbReference type="EMBL" id="WNF31875.1"/>
    </source>
</evidence>
<accession>A0ABY9W7Q9</accession>
<evidence type="ECO:0000259" key="4">
    <source>
        <dbReference type="Pfam" id="PF24850"/>
    </source>
</evidence>
<dbReference type="RefSeq" id="WP_162877000.1">
    <property type="nucleotide sequence ID" value="NZ_CP134501.1"/>
</dbReference>
<name>A0ABY9W7Q9_9BACI</name>
<evidence type="ECO:0000256" key="2">
    <source>
        <dbReference type="HAMAP-Rule" id="MF_01867"/>
    </source>
</evidence>
<reference evidence="5 6" key="1">
    <citation type="submission" date="2023-09" db="EMBL/GenBank/DDBJ databases">
        <title>Different Types of Thermotolerant Ring-Cleaving Dioxygenases derived from Aeribacillus composti HB-1 applied for multiple aromatic hydrocarbons removal.</title>
        <authorList>
            <person name="Cao L."/>
            <person name="Li M."/>
            <person name="Ma T."/>
        </authorList>
    </citation>
    <scope>NUCLEOTIDE SEQUENCE [LARGE SCALE GENOMIC DNA]</scope>
    <source>
        <strain evidence="5 6">HB-1</strain>
    </source>
</reference>
<dbReference type="InterPro" id="IPR055398">
    <property type="entry name" value="Rossmann-like_BshC"/>
</dbReference>